<dbReference type="AlphaFoldDB" id="A0A9W4TJ79"/>
<evidence type="ECO:0000256" key="1">
    <source>
        <dbReference type="ARBA" id="ARBA00000799"/>
    </source>
</evidence>
<evidence type="ECO:0000313" key="7">
    <source>
        <dbReference type="EMBL" id="CAI2769061.1"/>
    </source>
</evidence>
<dbReference type="EMBL" id="OX336425">
    <property type="protein sequence ID" value="CAI2769061.1"/>
    <property type="molecule type" value="Genomic_DNA"/>
</dbReference>
<dbReference type="NCBIfam" id="TIGR00543">
    <property type="entry name" value="isochor_syn"/>
    <property type="match status" value="1"/>
</dbReference>
<dbReference type="Pfam" id="PF00425">
    <property type="entry name" value="Chorismate_bind"/>
    <property type="match status" value="1"/>
</dbReference>
<evidence type="ECO:0000259" key="6">
    <source>
        <dbReference type="Pfam" id="PF00425"/>
    </source>
</evidence>
<dbReference type="PANTHER" id="PTHR42839">
    <property type="entry name" value="ISOCHORISMATE SYNTHASE ENTC"/>
    <property type="match status" value="1"/>
</dbReference>
<dbReference type="PANTHER" id="PTHR42839:SF2">
    <property type="entry name" value="ISOCHORISMATE SYNTHASE ENTC"/>
    <property type="match status" value="1"/>
</dbReference>
<dbReference type="InterPro" id="IPR015890">
    <property type="entry name" value="Chorismate_C"/>
</dbReference>
<dbReference type="InterPro" id="IPR004561">
    <property type="entry name" value="IsoChor_synthase"/>
</dbReference>
<dbReference type="GO" id="GO:0008909">
    <property type="term" value="F:isochorismate synthase activity"/>
    <property type="evidence" value="ECO:0007669"/>
    <property type="project" value="UniProtKB-EC"/>
</dbReference>
<evidence type="ECO:0000256" key="2">
    <source>
        <dbReference type="ARBA" id="ARBA00005297"/>
    </source>
</evidence>
<protein>
    <recommendedName>
        <fullName evidence="3">isochorismate synthase</fullName>
        <ecNumber evidence="3">5.4.4.2</ecNumber>
    </recommendedName>
    <alternativeName>
        <fullName evidence="5">Isochorismate mutase</fullName>
    </alternativeName>
</protein>
<organism evidence="7 8">
    <name type="scientific">Flavobacterium collinsii</name>
    <dbReference type="NCBI Taxonomy" id="1114861"/>
    <lineage>
        <taxon>Bacteria</taxon>
        <taxon>Pseudomonadati</taxon>
        <taxon>Bacteroidota</taxon>
        <taxon>Flavobacteriia</taxon>
        <taxon>Flavobacteriales</taxon>
        <taxon>Flavobacteriaceae</taxon>
        <taxon>Flavobacterium</taxon>
    </lineage>
</organism>
<dbReference type="EC" id="5.4.4.2" evidence="3"/>
<comment type="catalytic activity">
    <reaction evidence="1">
        <text>chorismate = isochorismate</text>
        <dbReference type="Rhea" id="RHEA:18985"/>
        <dbReference type="ChEBI" id="CHEBI:29748"/>
        <dbReference type="ChEBI" id="CHEBI:29780"/>
        <dbReference type="EC" id="5.4.4.2"/>
    </reaction>
</comment>
<dbReference type="InterPro" id="IPR005801">
    <property type="entry name" value="ADC_synthase"/>
</dbReference>
<dbReference type="Proteomes" id="UP001152749">
    <property type="component" value="Chromosome"/>
</dbReference>
<dbReference type="SUPFAM" id="SSF56322">
    <property type="entry name" value="ADC synthase"/>
    <property type="match status" value="1"/>
</dbReference>
<evidence type="ECO:0000256" key="4">
    <source>
        <dbReference type="ARBA" id="ARBA00023235"/>
    </source>
</evidence>
<evidence type="ECO:0000256" key="5">
    <source>
        <dbReference type="ARBA" id="ARBA00041564"/>
    </source>
</evidence>
<sequence length="373" mass="42565">MQIDQYGFGQKENSIGNMNDFFSKIKVQHEKGLPFVMYSKPNSNSVFALLQHNDTLYKISDYKEKGFVFASFDEKQLILIPENESEILTTEHEEIVFDSTEIEGTGFDIEAKTQYESLVSKGIQAINNDEFKKVVLSRSEKVTLAEFDFVATFQHLIQLYPTTLSYVFFHPKIGFWMGATPERLLKANGNVFETMALAGTQKAALETDILWQQKEKDEQQYVTDFIVKRLREVASSVDVTEPYSVKAGSIWHIKTDISGVLKDNSTLEEVIDTLHPTPAVCGLPKKKAKAFIIENENYDRTFYTGFLGELNSSFAHDEISSDFYVNLRSMQIQENTAILYMGCGITKESVPEKEWEESVNKSMTMKRVLRVMS</sequence>
<reference evidence="7" key="1">
    <citation type="submission" date="2022-09" db="EMBL/GenBank/DDBJ databases">
        <authorList>
            <person name="Duchaud E."/>
        </authorList>
    </citation>
    <scope>NUCLEOTIDE SEQUENCE</scope>
    <source>
        <strain evidence="7">TRV642</strain>
    </source>
</reference>
<feature type="domain" description="Chorismate-utilising enzyme C-terminal" evidence="6">
    <location>
        <begin position="112"/>
        <end position="361"/>
    </location>
</feature>
<accession>A0A9W4TJ79</accession>
<proteinExistence type="inferred from homology"/>
<dbReference type="Gene3D" id="3.60.120.10">
    <property type="entry name" value="Anthranilate synthase"/>
    <property type="match status" value="1"/>
</dbReference>
<evidence type="ECO:0000313" key="8">
    <source>
        <dbReference type="Proteomes" id="UP001152749"/>
    </source>
</evidence>
<dbReference type="KEGG" id="fcs:TRV642_4399"/>
<comment type="similarity">
    <text evidence="2">Belongs to the isochorismate synthase family.</text>
</comment>
<evidence type="ECO:0000256" key="3">
    <source>
        <dbReference type="ARBA" id="ARBA00012824"/>
    </source>
</evidence>
<gene>
    <name evidence="7" type="ORF">TRV642_4399</name>
</gene>
<keyword evidence="4 7" id="KW-0413">Isomerase</keyword>
<name>A0A9W4TJ79_9FLAO</name>